<feature type="compositionally biased region" description="Pro residues" evidence="2">
    <location>
        <begin position="72"/>
        <end position="87"/>
    </location>
</feature>
<name>A0A6A5SYS6_9PLEO</name>
<feature type="compositionally biased region" description="Low complexity" evidence="2">
    <location>
        <begin position="321"/>
        <end position="334"/>
    </location>
</feature>
<evidence type="ECO:0000256" key="2">
    <source>
        <dbReference type="SAM" id="MobiDB-lite"/>
    </source>
</evidence>
<feature type="compositionally biased region" description="Acidic residues" evidence="2">
    <location>
        <begin position="1024"/>
        <end position="1039"/>
    </location>
</feature>
<accession>A0A6A5SYS6</accession>
<feature type="region of interest" description="Disordered" evidence="2">
    <location>
        <begin position="287"/>
        <end position="337"/>
    </location>
</feature>
<feature type="compositionally biased region" description="Polar residues" evidence="2">
    <location>
        <begin position="61"/>
        <end position="71"/>
    </location>
</feature>
<dbReference type="InterPro" id="IPR039278">
    <property type="entry name" value="Red1"/>
</dbReference>
<feature type="region of interest" description="Disordered" evidence="2">
    <location>
        <begin position="352"/>
        <end position="400"/>
    </location>
</feature>
<feature type="compositionally biased region" description="Polar residues" evidence="2">
    <location>
        <begin position="652"/>
        <end position="669"/>
    </location>
</feature>
<dbReference type="GO" id="GO:0000178">
    <property type="term" value="C:exosome (RNase complex)"/>
    <property type="evidence" value="ECO:0007669"/>
    <property type="project" value="TreeGrafter"/>
</dbReference>
<feature type="compositionally biased region" description="Polar residues" evidence="2">
    <location>
        <begin position="561"/>
        <end position="580"/>
    </location>
</feature>
<dbReference type="Pfam" id="PF10650">
    <property type="entry name" value="zf-C3H1"/>
    <property type="match status" value="1"/>
</dbReference>
<organism evidence="4 5">
    <name type="scientific">Clathrospora elynae</name>
    <dbReference type="NCBI Taxonomy" id="706981"/>
    <lineage>
        <taxon>Eukaryota</taxon>
        <taxon>Fungi</taxon>
        <taxon>Dikarya</taxon>
        <taxon>Ascomycota</taxon>
        <taxon>Pezizomycotina</taxon>
        <taxon>Dothideomycetes</taxon>
        <taxon>Pleosporomycetidae</taxon>
        <taxon>Pleosporales</taxon>
        <taxon>Diademaceae</taxon>
        <taxon>Clathrospora</taxon>
    </lineage>
</organism>
<sequence length="1274" mass="135878">MANNYSQPFYGFPHGYPPPQMQQPTPSQEPGRPPHMPRAPGSDAFQSIPGLAPPAALPGINLTSYAQNSQQPPFPMPAWPHQLPPDPNFWALLQSGGFPPPHLPPPPFPNAGFPPSSLPHTPHNPALPLHLPPHNPPQLAQPRAAAIRIHEVMDGEREDGELSEGEISAQPPASRANGCVHMEPPRSVPQPSQASSRVEGGYNPHRPASGQAAPLASMREAPQPNPPTLMDQVRKDREAAKQFIKVLHSNNIPYRTLAIEQLDVELLRGLYQSLNLPSEPAPILLPKTNGTASKAPAVQPTPTAKVPQPKPAPTVKTNVDPAPSAKSAASPTTPGDRKDYIARLQAVKAAKVAKQTGAIRPSSPKPATPVKALSPAPAVKTPQPATTPVAKPPVTDEERARTTALIKQRLEAIKAKQKPAFVNSNDTLMSPAASKQTEQSRGPLQQATSPATSGASAPFTPGYMPPFHGIPGLFMNTPQSFGVAAPITSQPSPSVPQKRPAPSDSAEVSTPSGSVPPYTRPLGQSPHADEEDESMIIEVSEDDSNGSDMEIDDDQAAPKPSNLSPKSAKNQVPGNLSSFPSRAGSAMPIASAVGTPGSQTPTTVVREKELVDKEKQLIILRGALKKKLAEKRERDRAAAAAAAEAAASSSDPNKPTTSVLPQQSDTPSKLPTPMLEFATPNQVQTNIAYADVAPVPTPVQPVRDTKRLRRAEIQSKLPTLDAEIASNASRMAQLTKEMEELMAQNERIAKDKEQLTYELESLGVHTEGMSHAELRAKKDEIDREQSLEPDNSSQVAALAPQQSAGDPISAVQSSQEGIASSGVENEKAVFPALLPSSSQVPESYVMLPGLGQGVHQLSQIADAPVLAPTQDSFPSAGASAIPTSDPQLPTQQDTSQSPDPRMRPVVEAPSANPTTASGTHGPATPLNDDEDFYSPPPPAEVDLDIAINAVDSPENPPTTQPATANSPSEEGEVEMSVSEDEEEEYEPEYEPEEPAVVVADAPSEQPQQPELEVSRSVPTSQVSTEDEEAYEPPDVDQEMSDIQIEAATADPSLILPQDDVEEDAMDIASSSEDSSDDSDSDEESTSGPEVGEPISADNLIQGDANIANDLALELQPDPIPAAIAAEPGPISDDADEPARYTPYESPLRMFKSYRYHPSYAKDIPGGFLSLTFSHQIDSEKPFCQYEAAGGACNDPECPDQHFRDIGITGDKLLVQLGTANPGKTSEEKQKWNDGLRGVLKELRQKNIKDPNGIAVEIAKYRRQFLNDDTRVVNL</sequence>
<feature type="compositionally biased region" description="Low complexity" evidence="2">
    <location>
        <begin position="375"/>
        <end position="393"/>
    </location>
</feature>
<feature type="compositionally biased region" description="Low complexity" evidence="2">
    <location>
        <begin position="447"/>
        <end position="461"/>
    </location>
</feature>
<feature type="coiled-coil region" evidence="1">
    <location>
        <begin position="724"/>
        <end position="758"/>
    </location>
</feature>
<feature type="domain" description="Putative zinc-finger" evidence="3">
    <location>
        <begin position="1182"/>
        <end position="1203"/>
    </location>
</feature>
<feature type="region of interest" description="Disordered" evidence="2">
    <location>
        <begin position="1"/>
        <end position="129"/>
    </location>
</feature>
<dbReference type="Proteomes" id="UP000800038">
    <property type="component" value="Unassembled WGS sequence"/>
</dbReference>
<evidence type="ECO:0000313" key="4">
    <source>
        <dbReference type="EMBL" id="KAF1943696.1"/>
    </source>
</evidence>
<evidence type="ECO:0000259" key="3">
    <source>
        <dbReference type="Pfam" id="PF10650"/>
    </source>
</evidence>
<feature type="region of interest" description="Disordered" evidence="2">
    <location>
        <begin position="768"/>
        <end position="823"/>
    </location>
</feature>
<feature type="region of interest" description="Disordered" evidence="2">
    <location>
        <begin position="865"/>
        <end position="1095"/>
    </location>
</feature>
<reference evidence="4" key="1">
    <citation type="journal article" date="2020" name="Stud. Mycol.">
        <title>101 Dothideomycetes genomes: a test case for predicting lifestyles and emergence of pathogens.</title>
        <authorList>
            <person name="Haridas S."/>
            <person name="Albert R."/>
            <person name="Binder M."/>
            <person name="Bloem J."/>
            <person name="Labutti K."/>
            <person name="Salamov A."/>
            <person name="Andreopoulos B."/>
            <person name="Baker S."/>
            <person name="Barry K."/>
            <person name="Bills G."/>
            <person name="Bluhm B."/>
            <person name="Cannon C."/>
            <person name="Castanera R."/>
            <person name="Culley D."/>
            <person name="Daum C."/>
            <person name="Ezra D."/>
            <person name="Gonzalez J."/>
            <person name="Henrissat B."/>
            <person name="Kuo A."/>
            <person name="Liang C."/>
            <person name="Lipzen A."/>
            <person name="Lutzoni F."/>
            <person name="Magnuson J."/>
            <person name="Mondo S."/>
            <person name="Nolan M."/>
            <person name="Ohm R."/>
            <person name="Pangilinan J."/>
            <person name="Park H.-J."/>
            <person name="Ramirez L."/>
            <person name="Alfaro M."/>
            <person name="Sun H."/>
            <person name="Tritt A."/>
            <person name="Yoshinaga Y."/>
            <person name="Zwiers L.-H."/>
            <person name="Turgeon B."/>
            <person name="Goodwin S."/>
            <person name="Spatafora J."/>
            <person name="Crous P."/>
            <person name="Grigoriev I."/>
        </authorList>
    </citation>
    <scope>NUCLEOTIDE SEQUENCE</scope>
    <source>
        <strain evidence="4">CBS 161.51</strain>
    </source>
</reference>
<evidence type="ECO:0000313" key="5">
    <source>
        <dbReference type="Proteomes" id="UP000800038"/>
    </source>
</evidence>
<feature type="compositionally biased region" description="Acidic residues" evidence="2">
    <location>
        <begin position="1073"/>
        <end position="1084"/>
    </location>
</feature>
<dbReference type="AlphaFoldDB" id="A0A6A5SYS6"/>
<feature type="compositionally biased region" description="Polar residues" evidence="2">
    <location>
        <begin position="788"/>
        <end position="818"/>
    </location>
</feature>
<gene>
    <name evidence="4" type="ORF">EJ02DRAFT_421122</name>
</gene>
<dbReference type="PANTHER" id="PTHR21563">
    <property type="entry name" value="ZINC FINGER C3H1 DOMAIN-CONTAINING PROTEIN"/>
    <property type="match status" value="1"/>
</dbReference>
<feature type="compositionally biased region" description="Low complexity" evidence="2">
    <location>
        <begin position="994"/>
        <end position="1004"/>
    </location>
</feature>
<feature type="compositionally biased region" description="Pro residues" evidence="2">
    <location>
        <begin position="98"/>
        <end position="109"/>
    </location>
</feature>
<keyword evidence="1" id="KW-0175">Coiled coil</keyword>
<feature type="compositionally biased region" description="Polar residues" evidence="2">
    <location>
        <begin position="881"/>
        <end position="898"/>
    </location>
</feature>
<dbReference type="PANTHER" id="PTHR21563:SF3">
    <property type="entry name" value="ZINC FINGER C3H1 DOMAIN-CONTAINING PROTEIN"/>
    <property type="match status" value="1"/>
</dbReference>
<feature type="compositionally biased region" description="Low complexity" evidence="2">
    <location>
        <begin position="638"/>
        <end position="651"/>
    </location>
</feature>
<feature type="region of interest" description="Disordered" evidence="2">
    <location>
        <begin position="417"/>
        <end position="608"/>
    </location>
</feature>
<dbReference type="GO" id="GO:0005634">
    <property type="term" value="C:nucleus"/>
    <property type="evidence" value="ECO:0007669"/>
    <property type="project" value="TreeGrafter"/>
</dbReference>
<proteinExistence type="predicted"/>
<dbReference type="OrthoDB" id="1922977at2759"/>
<feature type="compositionally biased region" description="Acidic residues" evidence="2">
    <location>
        <begin position="969"/>
        <end position="993"/>
    </location>
</feature>
<dbReference type="EMBL" id="ML976023">
    <property type="protein sequence ID" value="KAF1943696.1"/>
    <property type="molecule type" value="Genomic_DNA"/>
</dbReference>
<feature type="compositionally biased region" description="Low complexity" evidence="2">
    <location>
        <begin position="110"/>
        <end position="129"/>
    </location>
</feature>
<evidence type="ECO:0000256" key="1">
    <source>
        <dbReference type="SAM" id="Coils"/>
    </source>
</evidence>
<dbReference type="InterPro" id="IPR019607">
    <property type="entry name" value="Putative_zinc-finger_domain"/>
</dbReference>
<feature type="region of interest" description="Disordered" evidence="2">
    <location>
        <begin position="626"/>
        <end position="674"/>
    </location>
</feature>
<feature type="compositionally biased region" description="Polar residues" evidence="2">
    <location>
        <begin position="422"/>
        <end position="446"/>
    </location>
</feature>
<feature type="compositionally biased region" description="Acidic residues" evidence="2">
    <location>
        <begin position="529"/>
        <end position="555"/>
    </location>
</feature>
<protein>
    <recommendedName>
        <fullName evidence="3">Putative zinc-finger domain-containing protein</fullName>
    </recommendedName>
</protein>
<feature type="region of interest" description="Disordered" evidence="2">
    <location>
        <begin position="155"/>
        <end position="230"/>
    </location>
</feature>
<feature type="compositionally biased region" description="Basic and acidic residues" evidence="2">
    <location>
        <begin position="768"/>
        <end position="786"/>
    </location>
</feature>
<keyword evidence="5" id="KW-1185">Reference proteome</keyword>